<feature type="signal peptide" evidence="2">
    <location>
        <begin position="1"/>
        <end position="33"/>
    </location>
</feature>
<name>A0A4R6RPM2_9BURK</name>
<keyword evidence="4" id="KW-1185">Reference proteome</keyword>
<dbReference type="AlphaFoldDB" id="A0A4R6RPM2"/>
<sequence length="402" mass="43021">MAHRMKVQHTGLRIALAVWLGLAVTAGSTSAWAARSLPAIGDPGNVTVSGISSGAAMAVQYAVAHSQGVSGVGAIAGPGWGCAQGRVSQAINTCMCVREAPSTTLPLARQFASSGAIDRLMSGKPQSLSRAFVFHSPDDATVRAASGDAGIAFLRDFIGQAPTVDRGNASDGSDHAGHGILSPDGGDSCTTSPNDSSYVRRCGQEDNARDLLHALFPQRPLDTRQRIDQIPDSDLQPFDQTPFIDEVTSASPYIAPDMLWLSFWPYRSDRRDRLDMAATGYLYVPPSCRAAGARCGVHVALHGCKQDVRTFARTTGYIHWAEHFRVIVVFPAVQQGSSPVSESCSAGAVPSLADAAWIQPNPNGCWDWWGYLDGTDRTRYLTRSAPQVQVIERIVRALTRSN</sequence>
<comment type="caution">
    <text evidence="3">The sequence shown here is derived from an EMBL/GenBank/DDBJ whole genome shotgun (WGS) entry which is preliminary data.</text>
</comment>
<evidence type="ECO:0000313" key="3">
    <source>
        <dbReference type="EMBL" id="TDP88057.1"/>
    </source>
</evidence>
<gene>
    <name evidence="3" type="ORF">EV672_101194</name>
</gene>
<protein>
    <submittedName>
        <fullName evidence="3">Poly(3-hydroxybutyrate) depolymerase</fullName>
    </submittedName>
</protein>
<dbReference type="Proteomes" id="UP000294593">
    <property type="component" value="Unassembled WGS sequence"/>
</dbReference>
<evidence type="ECO:0000256" key="1">
    <source>
        <dbReference type="SAM" id="MobiDB-lite"/>
    </source>
</evidence>
<keyword evidence="2" id="KW-0732">Signal</keyword>
<dbReference type="InterPro" id="IPR029058">
    <property type="entry name" value="AB_hydrolase_fold"/>
</dbReference>
<reference evidence="3 4" key="1">
    <citation type="submission" date="2019-03" db="EMBL/GenBank/DDBJ databases">
        <title>Genomic Encyclopedia of Type Strains, Phase IV (KMG-IV): sequencing the most valuable type-strain genomes for metagenomic binning, comparative biology and taxonomic classification.</title>
        <authorList>
            <person name="Goeker M."/>
        </authorList>
    </citation>
    <scope>NUCLEOTIDE SEQUENCE [LARGE SCALE GENOMIC DNA]</scope>
    <source>
        <strain evidence="3 4">DSM 11901</strain>
    </source>
</reference>
<dbReference type="SUPFAM" id="SSF53474">
    <property type="entry name" value="alpha/beta-Hydrolases"/>
    <property type="match status" value="1"/>
</dbReference>
<evidence type="ECO:0000313" key="4">
    <source>
        <dbReference type="Proteomes" id="UP000294593"/>
    </source>
</evidence>
<feature type="compositionally biased region" description="Polar residues" evidence="1">
    <location>
        <begin position="188"/>
        <end position="197"/>
    </location>
</feature>
<dbReference type="RefSeq" id="WP_166643400.1">
    <property type="nucleotide sequence ID" value="NZ_SNXW01000001.1"/>
</dbReference>
<dbReference type="EMBL" id="SNXW01000001">
    <property type="protein sequence ID" value="TDP88057.1"/>
    <property type="molecule type" value="Genomic_DNA"/>
</dbReference>
<proteinExistence type="predicted"/>
<feature type="region of interest" description="Disordered" evidence="1">
    <location>
        <begin position="165"/>
        <end position="197"/>
    </location>
</feature>
<evidence type="ECO:0000256" key="2">
    <source>
        <dbReference type="SAM" id="SignalP"/>
    </source>
</evidence>
<accession>A0A4R6RPM2</accession>
<feature type="chain" id="PRO_5020936682" evidence="2">
    <location>
        <begin position="34"/>
        <end position="402"/>
    </location>
</feature>
<organism evidence="3 4">
    <name type="scientific">Aquabacterium commune</name>
    <dbReference type="NCBI Taxonomy" id="70586"/>
    <lineage>
        <taxon>Bacteria</taxon>
        <taxon>Pseudomonadati</taxon>
        <taxon>Pseudomonadota</taxon>
        <taxon>Betaproteobacteria</taxon>
        <taxon>Burkholderiales</taxon>
        <taxon>Aquabacterium</taxon>
    </lineage>
</organism>
<dbReference type="Gene3D" id="3.40.50.1820">
    <property type="entry name" value="alpha/beta hydrolase"/>
    <property type="match status" value="2"/>
</dbReference>